<dbReference type="GO" id="GO:0044331">
    <property type="term" value="P:cell-cell adhesion mediated by cadherin"/>
    <property type="evidence" value="ECO:0007669"/>
    <property type="project" value="TreeGrafter"/>
</dbReference>
<dbReference type="InterPro" id="IPR020894">
    <property type="entry name" value="Cadherin_CS"/>
</dbReference>
<evidence type="ECO:0000313" key="11">
    <source>
        <dbReference type="Proteomes" id="UP000075903"/>
    </source>
</evidence>
<dbReference type="GO" id="GO:0007043">
    <property type="term" value="P:cell-cell junction assembly"/>
    <property type="evidence" value="ECO:0007669"/>
    <property type="project" value="TreeGrafter"/>
</dbReference>
<dbReference type="GO" id="GO:0005509">
    <property type="term" value="F:calcium ion binding"/>
    <property type="evidence" value="ECO:0007669"/>
    <property type="project" value="UniProtKB-UniRule"/>
</dbReference>
<feature type="region of interest" description="Disordered" evidence="6">
    <location>
        <begin position="2125"/>
        <end position="2147"/>
    </location>
</feature>
<evidence type="ECO:0000256" key="2">
    <source>
        <dbReference type="ARBA" id="ARBA00022737"/>
    </source>
</evidence>
<comment type="subcellular location">
    <subcellularLocation>
        <location evidence="1">Membrane</location>
    </subcellularLocation>
</comment>
<feature type="compositionally biased region" description="Low complexity" evidence="6">
    <location>
        <begin position="2131"/>
        <end position="2142"/>
    </location>
</feature>
<dbReference type="SUPFAM" id="SSF49313">
    <property type="entry name" value="Cadherin-like"/>
    <property type="match status" value="2"/>
</dbReference>
<keyword evidence="3 5" id="KW-0106">Calcium</keyword>
<keyword evidence="4 7" id="KW-0472">Membrane</keyword>
<evidence type="ECO:0000256" key="3">
    <source>
        <dbReference type="ARBA" id="ARBA00022837"/>
    </source>
</evidence>
<dbReference type="EnsemblMetazoa" id="AMEM004812-RA">
    <property type="protein sequence ID" value="AMEM004812-PA"/>
    <property type="gene ID" value="AMEM004812"/>
</dbReference>
<evidence type="ECO:0000256" key="8">
    <source>
        <dbReference type="SAM" id="SignalP"/>
    </source>
</evidence>
<organism evidence="10 11">
    <name type="scientific">Anopheles merus</name>
    <name type="common">Mosquito</name>
    <dbReference type="NCBI Taxonomy" id="30066"/>
    <lineage>
        <taxon>Eukaryota</taxon>
        <taxon>Metazoa</taxon>
        <taxon>Ecdysozoa</taxon>
        <taxon>Arthropoda</taxon>
        <taxon>Hexapoda</taxon>
        <taxon>Insecta</taxon>
        <taxon>Pterygota</taxon>
        <taxon>Neoptera</taxon>
        <taxon>Endopterygota</taxon>
        <taxon>Diptera</taxon>
        <taxon>Nematocera</taxon>
        <taxon>Culicoidea</taxon>
        <taxon>Culicidae</taxon>
        <taxon>Anophelinae</taxon>
        <taxon>Anopheles</taxon>
    </lineage>
</organism>
<dbReference type="GO" id="GO:0016477">
    <property type="term" value="P:cell migration"/>
    <property type="evidence" value="ECO:0007669"/>
    <property type="project" value="TreeGrafter"/>
</dbReference>
<evidence type="ECO:0000256" key="6">
    <source>
        <dbReference type="SAM" id="MobiDB-lite"/>
    </source>
</evidence>
<feature type="compositionally biased region" description="Basic and acidic residues" evidence="6">
    <location>
        <begin position="2073"/>
        <end position="2084"/>
    </location>
</feature>
<keyword evidence="7" id="KW-1133">Transmembrane helix</keyword>
<dbReference type="InterPro" id="IPR015919">
    <property type="entry name" value="Cadherin-like_sf"/>
</dbReference>
<dbReference type="SMART" id="SM00112">
    <property type="entry name" value="CA"/>
    <property type="match status" value="3"/>
</dbReference>
<dbReference type="PROSITE" id="PS00232">
    <property type="entry name" value="CADHERIN_1"/>
    <property type="match status" value="1"/>
</dbReference>
<keyword evidence="8" id="KW-0732">Signal</keyword>
<reference evidence="10" key="1">
    <citation type="submission" date="2020-05" db="UniProtKB">
        <authorList>
            <consortium name="EnsemblMetazoa"/>
        </authorList>
    </citation>
    <scope>IDENTIFICATION</scope>
    <source>
        <strain evidence="10">MAF</strain>
    </source>
</reference>
<dbReference type="PANTHER" id="PTHR24027:SF439">
    <property type="entry name" value="CADHERIN-RELATED FAMILY MEMBER 3"/>
    <property type="match status" value="1"/>
</dbReference>
<dbReference type="PROSITE" id="PS50268">
    <property type="entry name" value="CADHERIN_2"/>
    <property type="match status" value="2"/>
</dbReference>
<dbReference type="GO" id="GO:0005912">
    <property type="term" value="C:adherens junction"/>
    <property type="evidence" value="ECO:0007669"/>
    <property type="project" value="TreeGrafter"/>
</dbReference>
<dbReference type="GO" id="GO:0007156">
    <property type="term" value="P:homophilic cell adhesion via plasma membrane adhesion molecules"/>
    <property type="evidence" value="ECO:0007669"/>
    <property type="project" value="InterPro"/>
</dbReference>
<dbReference type="KEGG" id="amer:121593482"/>
<dbReference type="CDD" id="cd11304">
    <property type="entry name" value="Cadherin_repeat"/>
    <property type="match status" value="2"/>
</dbReference>
<feature type="domain" description="Cadherin" evidence="9">
    <location>
        <begin position="1792"/>
        <end position="1888"/>
    </location>
</feature>
<evidence type="ECO:0000259" key="9">
    <source>
        <dbReference type="PROSITE" id="PS50268"/>
    </source>
</evidence>
<dbReference type="GO" id="GO:0016342">
    <property type="term" value="C:catenin complex"/>
    <property type="evidence" value="ECO:0007669"/>
    <property type="project" value="TreeGrafter"/>
</dbReference>
<dbReference type="GO" id="GO:0016339">
    <property type="term" value="P:calcium-dependent cell-cell adhesion via plasma membrane cell adhesion molecules"/>
    <property type="evidence" value="ECO:0007669"/>
    <property type="project" value="TreeGrafter"/>
</dbReference>
<dbReference type="PANTHER" id="PTHR24027">
    <property type="entry name" value="CADHERIN-23"/>
    <property type="match status" value="1"/>
</dbReference>
<evidence type="ECO:0000256" key="4">
    <source>
        <dbReference type="ARBA" id="ARBA00023136"/>
    </source>
</evidence>
<feature type="region of interest" description="Disordered" evidence="6">
    <location>
        <begin position="2047"/>
        <end position="2084"/>
    </location>
</feature>
<accession>A0A182UWE7</accession>
<dbReference type="InterPro" id="IPR039808">
    <property type="entry name" value="Cadherin"/>
</dbReference>
<dbReference type="STRING" id="30066.A0A182UWE7"/>
<feature type="chain" id="PRO_5008138880" description="Cadherin domain-containing protein" evidence="8">
    <location>
        <begin position="31"/>
        <end position="2175"/>
    </location>
</feature>
<dbReference type="RefSeq" id="XP_041771767.1">
    <property type="nucleotide sequence ID" value="XM_041915833.1"/>
</dbReference>
<dbReference type="GO" id="GO:0034332">
    <property type="term" value="P:adherens junction organization"/>
    <property type="evidence" value="ECO:0007669"/>
    <property type="project" value="TreeGrafter"/>
</dbReference>
<proteinExistence type="predicted"/>
<dbReference type="Proteomes" id="UP000075903">
    <property type="component" value="Unassembled WGS sequence"/>
</dbReference>
<feature type="signal peptide" evidence="8">
    <location>
        <begin position="1"/>
        <end position="30"/>
    </location>
</feature>
<name>A0A182UWE7_ANOME</name>
<evidence type="ECO:0000256" key="1">
    <source>
        <dbReference type="ARBA" id="ARBA00004370"/>
    </source>
</evidence>
<sequence length="2175" mass="240796">MSSESNYSVLRKLPVAAIVVLTIVSASVTAQECSSPTLTFVGQFPTEPEVSTTVGVGYTLAQHEVSNVLSVKVNPSQTGLPVYIDAVLADGRLLIKTSAQFADYEKLDDKLFFFNRVVFTCTSGSVREMNFRQSIKEENNHAPLFSKTSYDITIPLPLPREFNIQQFIDGGNGVVANDYDITKNKITFSIDENDYFIVQSIGGSSRTETMANLITKQTLTKIQPPITVQITAMDEWNPPKTSTARITIVGDPVISFVTPPEFEQNLYKTVYKIGDTFTPIRIALLANTYDTSVRYQASGEDADYFTITPATDRSSVTVALRSGTQIDTEKKLLSLTITASRTGTEYVGRTALVVELSHEPKIVPTFEASLYTGTIDRNKVITVESIKLLPTTSDSSVRVRLSGEDSQYFTLTFTNNQATLAPSNMLTDAVLKEKNFFLVTLQAEKIDVGTGEALVLVMVEKSITKDPHFEQTLYEGTITETGVLNVPTVRISPDSFMQGLQYDYTGDTTLVTISPDSTGTFTITANNVTPEKLIGKSYILLSIVAKLEDEETAHTVVILKVLRTPVVLPKFTEPFLEGELVLNTLEVRLPNVELVLDTFSADTKVSVVDDRYFFDILEDFPENVYKVYLRLNVTREMLRDIDRLSLQVEAQNPNSEKSYCFITVDVSRSAPPAFERLVYDGVIDETKQLVEEIVAKLTSDSAGERIMYTLEGEDVTFFSIKEAPTWDNIRIALKSPLTDEEFESRTHFQLNLKATNTLLAVDTVVPLIVYVKHSLVKIPKFEKPLYKSRIDTGLKLVPFEQIKLEPGTYVGMATVTIRNSNSEFFGVQLQDGIVTIQLLKELEAASVSGVKRFEFVIECANPDLMSGFTTILIDIDRVVAPEFSDRFYNGEVREGAQQITFDKAITLKPQTIVTDTVYELEGVDSALVRYVVSNDRSLSFFLRDEVSKEQLKARSEITFIVVASNPSNSQPALVPCTVKIIREVKPSFTRTSFRGKIVEGNTVVDFGSFPIAWEADSVKDTATFFIVDAVPNSHFEVQPSENRLSINIAVKPDVKWDQVRSYPYYQLILQAANPGSDTAQCTLVIDVESLPTITPTFTKAIYRGSLQEGTKEVVFSAADTITVQPGTIMPTFQFTAAEGDANLFDVMLVDDNKFKVSLKDSIAPGTIEGRDMLSFIITINNAYSADDTATIVITIKLDDIISPAFSKLLYSGTILEGTIVLSLQESILLSGGTFTENTEIGIGGTDATLFAVSRAESVLDLRIQADAINWNELDGKHYLSIYVQATNPGSDTATSFVVIEIERLQQPQFVQSSSHGYIEAGDRNVRFADGSELRIVTDSTQPGYQWNLAGDDYQLFDGSLVEDLFKFSLKESAATEQLLGTRTTLNFKVILRNPNGRTIDSTVVVNRRLYVPQFSKHIYTGSFNADLQLLLADAIQITQASFASGTVVTILESNVDFLALEQNERSVELKLSRAISTDDFQGLQSVRLVLLAKASEDSWSTCSVMLSVPDGTPCIPLPPIVDCSSCYNCTTGGIQEDVPVFPYGDFRFQLRSDTTGAIGTVTAIVKDPIAIVQHTLDMEDAYLKEHLSITPKGRLILDRPIIPNVYHFLVHATNTAAGKRATANVLLDVLNQFECTEGDKQVAVDQVLFVTHLEEERPHATIFSTQLSESCTYELISEHPIEDGQQETYFYIDPESNWLASRSFDRENEKLFQNMDVPQFKLVLKLNCLDNDEAADQANRRSMVKRSLVNTETINYAPDITIVSIIVDDINDNDPIFIYPETASGNKVWLGFPEPSLANRLMLSGLIDVVTTDADENLNAKIRYSLEENKHFTVHPETGSIKPTKDSLRASNIIDLIVYATDRDGAVDGRSSRLEITVHRLDENQIAFITLDAADEATAQEFIEQVNRQSNFHLKVLHQTIVPLLEASSGRANFIKAVRQVQNTISTMRLIVYAINDNNQLLSTNDIRDGIRAVFPNIKASAIESFSNAVCYGNQTNPSCPEELSGGSSNSGLIASTSVLGGLLLICMALTIVLYLRYVRPLSKGTDNNPSDIVQLENDFDTTPPSTSPSLGAKKERNADDSEMVEDRKISINIAGITMQESEDTNVDAGNRLARSLAERLDEEDEYGAITSGTSGQETTSEPKNVKFNEVVERIEVQEHHSDEEDGSSVYEERL</sequence>
<keyword evidence="2" id="KW-0677">Repeat</keyword>
<evidence type="ECO:0000256" key="5">
    <source>
        <dbReference type="PROSITE-ProRule" id="PRU00043"/>
    </source>
</evidence>
<keyword evidence="11" id="KW-1185">Reference proteome</keyword>
<evidence type="ECO:0000256" key="7">
    <source>
        <dbReference type="SAM" id="Phobius"/>
    </source>
</evidence>
<dbReference type="GO" id="GO:0000902">
    <property type="term" value="P:cell morphogenesis"/>
    <property type="evidence" value="ECO:0007669"/>
    <property type="project" value="TreeGrafter"/>
</dbReference>
<keyword evidence="7" id="KW-0812">Transmembrane</keyword>
<feature type="region of interest" description="Disordered" evidence="6">
    <location>
        <begin position="2156"/>
        <end position="2175"/>
    </location>
</feature>
<dbReference type="GO" id="GO:0045296">
    <property type="term" value="F:cadherin binding"/>
    <property type="evidence" value="ECO:0007669"/>
    <property type="project" value="TreeGrafter"/>
</dbReference>
<dbReference type="Gene3D" id="2.60.40.60">
    <property type="entry name" value="Cadherins"/>
    <property type="match status" value="3"/>
</dbReference>
<dbReference type="GeneID" id="121593482"/>
<dbReference type="InterPro" id="IPR002126">
    <property type="entry name" value="Cadherin-like_dom"/>
</dbReference>
<protein>
    <recommendedName>
        <fullName evidence="9">Cadherin domain-containing protein</fullName>
    </recommendedName>
</protein>
<feature type="transmembrane region" description="Helical" evidence="7">
    <location>
        <begin position="2013"/>
        <end position="2036"/>
    </location>
</feature>
<dbReference type="VEuPathDB" id="VectorBase:AMEM004812"/>
<feature type="domain" description="Cadherin" evidence="9">
    <location>
        <begin position="1672"/>
        <end position="1777"/>
    </location>
</feature>
<dbReference type="VEuPathDB" id="VectorBase:AMEM21_007104"/>
<dbReference type="GO" id="GO:0008013">
    <property type="term" value="F:beta-catenin binding"/>
    <property type="evidence" value="ECO:0007669"/>
    <property type="project" value="TreeGrafter"/>
</dbReference>
<dbReference type="Pfam" id="PF00028">
    <property type="entry name" value="Cadherin"/>
    <property type="match status" value="1"/>
</dbReference>
<evidence type="ECO:0000313" key="10">
    <source>
        <dbReference type="EnsemblMetazoa" id="AMEM004812-PA"/>
    </source>
</evidence>
<feature type="compositionally biased region" description="Polar residues" evidence="6">
    <location>
        <begin position="2061"/>
        <end position="2070"/>
    </location>
</feature>